<dbReference type="GeneID" id="18874300"/>
<dbReference type="OMA" id="PANEMAQ"/>
<evidence type="ECO:0000313" key="9">
    <source>
        <dbReference type="Proteomes" id="UP000000709"/>
    </source>
</evidence>
<dbReference type="InterPro" id="IPR003228">
    <property type="entry name" value="TFIID_TAF12_dom"/>
</dbReference>
<dbReference type="EMBL" id="GL996503">
    <property type="protein sequence ID" value="EGW31791.1"/>
    <property type="molecule type" value="Genomic_DNA"/>
</dbReference>
<evidence type="ECO:0000259" key="7">
    <source>
        <dbReference type="Pfam" id="PF03847"/>
    </source>
</evidence>
<dbReference type="Proteomes" id="UP000000709">
    <property type="component" value="Unassembled WGS sequence"/>
</dbReference>
<dbReference type="HOGENOM" id="CLU_021602_1_0_1"/>
<dbReference type="CDD" id="cd07981">
    <property type="entry name" value="HFD_TAF12"/>
    <property type="match status" value="1"/>
</dbReference>
<dbReference type="PANTHER" id="PTHR12264:SF21">
    <property type="entry name" value="TRANSCRIPTION INITIATION FACTOR TFIID SUBUNIT 12"/>
    <property type="match status" value="1"/>
</dbReference>
<dbReference type="GO" id="GO:0046982">
    <property type="term" value="F:protein heterodimerization activity"/>
    <property type="evidence" value="ECO:0007669"/>
    <property type="project" value="InterPro"/>
</dbReference>
<feature type="domain" description="Transcription initiation factor TFIID subunit 12" evidence="7">
    <location>
        <begin position="350"/>
        <end position="421"/>
    </location>
</feature>
<evidence type="ECO:0000313" key="8">
    <source>
        <dbReference type="EMBL" id="EGW31791.1"/>
    </source>
</evidence>
<dbReference type="eggNOG" id="KOG1142">
    <property type="taxonomic scope" value="Eukaryota"/>
</dbReference>
<comment type="subcellular location">
    <subcellularLocation>
        <location evidence="1">Nucleus</location>
    </subcellularLocation>
</comment>
<dbReference type="Pfam" id="PF03847">
    <property type="entry name" value="TFIID_20kDa"/>
    <property type="match status" value="1"/>
</dbReference>
<keyword evidence="4" id="KW-0804">Transcription</keyword>
<evidence type="ECO:0000256" key="2">
    <source>
        <dbReference type="ARBA" id="ARBA00007530"/>
    </source>
</evidence>
<feature type="region of interest" description="Disordered" evidence="6">
    <location>
        <begin position="201"/>
        <end position="291"/>
    </location>
</feature>
<dbReference type="PANTHER" id="PTHR12264">
    <property type="entry name" value="TRANSCRIPTION INITIATION FACTOR TFIID SUBUNIT 12"/>
    <property type="match status" value="1"/>
</dbReference>
<reference evidence="8 9" key="1">
    <citation type="journal article" date="2011" name="Proc. Natl. Acad. Sci. U.S.A.">
        <title>Comparative genomics of xylose-fermenting fungi for enhanced biofuel production.</title>
        <authorList>
            <person name="Wohlbach D.J."/>
            <person name="Kuo A."/>
            <person name="Sato T.K."/>
            <person name="Potts K.M."/>
            <person name="Salamov A.A."/>
            <person name="LaButti K.M."/>
            <person name="Sun H."/>
            <person name="Clum A."/>
            <person name="Pangilinan J.L."/>
            <person name="Lindquist E.A."/>
            <person name="Lucas S."/>
            <person name="Lapidus A."/>
            <person name="Jin M."/>
            <person name="Gunawan C."/>
            <person name="Balan V."/>
            <person name="Dale B.E."/>
            <person name="Jeffries T.W."/>
            <person name="Zinkel R."/>
            <person name="Barry K.W."/>
            <person name="Grigoriev I.V."/>
            <person name="Gasch A.P."/>
        </authorList>
    </citation>
    <scope>NUCLEOTIDE SEQUENCE [LARGE SCALE GENOMIC DNA]</scope>
    <source>
        <strain evidence="9">NRRL Y-27907 / 11-Y1</strain>
    </source>
</reference>
<dbReference type="GO" id="GO:0051123">
    <property type="term" value="P:RNA polymerase II preinitiation complex assembly"/>
    <property type="evidence" value="ECO:0007669"/>
    <property type="project" value="TreeGrafter"/>
</dbReference>
<dbReference type="SUPFAM" id="SSF47113">
    <property type="entry name" value="Histone-fold"/>
    <property type="match status" value="1"/>
</dbReference>
<dbReference type="Gene3D" id="1.10.20.10">
    <property type="entry name" value="Histone, subunit A"/>
    <property type="match status" value="1"/>
</dbReference>
<feature type="region of interest" description="Disordered" evidence="6">
    <location>
        <begin position="68"/>
        <end position="133"/>
    </location>
</feature>
<feature type="compositionally biased region" description="Low complexity" evidence="6">
    <location>
        <begin position="109"/>
        <end position="125"/>
    </location>
</feature>
<evidence type="ECO:0000256" key="4">
    <source>
        <dbReference type="ARBA" id="ARBA00023163"/>
    </source>
</evidence>
<keyword evidence="3" id="KW-0805">Transcription regulation</keyword>
<feature type="compositionally biased region" description="Pro residues" evidence="6">
    <location>
        <begin position="228"/>
        <end position="244"/>
    </location>
</feature>
<keyword evidence="5" id="KW-0539">Nucleus</keyword>
<dbReference type="RefSeq" id="XP_007376569.1">
    <property type="nucleotide sequence ID" value="XM_007376507.1"/>
</dbReference>
<evidence type="ECO:0000256" key="5">
    <source>
        <dbReference type="ARBA" id="ARBA00023242"/>
    </source>
</evidence>
<dbReference type="GO" id="GO:0003677">
    <property type="term" value="F:DNA binding"/>
    <property type="evidence" value="ECO:0007669"/>
    <property type="project" value="TreeGrafter"/>
</dbReference>
<sequence length="469" mass="51110">MEGSSNIDPPKVTPDPEINQQKAKILLQKLKEEIAQAKATTDPAKAKQHYQVAEKIKRVLLNYQASQAKKDGTDTASAVPVTGPSTVPPSAGESRSTSPEIKSPVPQRPSSVPAPTTTSAATPPVNNELQGQKITIERFNHVKNRMKEVYEGVKKLEQAHSDEKDAAKKQTINEQMERLKGQLVSFQKLAVYMKNQLVQQGRISGSTTPVNVNTSPTPVQPPQTQAPAPAPAPQQPQQAPPPPQEISSPAKTKSIKKEEPAVVSPQKSKSKSITPASVTTSITPKPDSVRPELAKSVSVKLNMTKPTITPSITSASTTHLSSLARPDISQLSSNTITPNNIPDNGGRVLTKRKLVELINNLGVDQGDSKMTIDGDVEDLFLDLADDFVRSVVGFSCRLAKHRKIDRIDIRDLQVNLERNWGLRVPGYSSDEIRAARKWASSDEYSDVAKRIEQENRGPIVGKKEKKNSN</sequence>
<dbReference type="InParanoid" id="G3ARN8"/>
<feature type="region of interest" description="Disordered" evidence="6">
    <location>
        <begin position="1"/>
        <end position="22"/>
    </location>
</feature>
<feature type="compositionally biased region" description="Low complexity" evidence="6">
    <location>
        <begin position="206"/>
        <end position="227"/>
    </location>
</feature>
<proteinExistence type="inferred from homology"/>
<feature type="compositionally biased region" description="Low complexity" evidence="6">
    <location>
        <begin position="77"/>
        <end position="91"/>
    </location>
</feature>
<evidence type="ECO:0000256" key="1">
    <source>
        <dbReference type="ARBA" id="ARBA00004123"/>
    </source>
</evidence>
<dbReference type="GO" id="GO:0017025">
    <property type="term" value="F:TBP-class protein binding"/>
    <property type="evidence" value="ECO:0007669"/>
    <property type="project" value="TreeGrafter"/>
</dbReference>
<dbReference type="KEGG" id="spaa:SPAPADRAFT_62384"/>
<dbReference type="AlphaFoldDB" id="G3ARN8"/>
<dbReference type="STRING" id="619300.G3ARN8"/>
<dbReference type="InterPro" id="IPR009072">
    <property type="entry name" value="Histone-fold"/>
</dbReference>
<evidence type="ECO:0000256" key="6">
    <source>
        <dbReference type="SAM" id="MobiDB-lite"/>
    </source>
</evidence>
<accession>G3ARN8</accession>
<organism evidence="9">
    <name type="scientific">Spathaspora passalidarum (strain NRRL Y-27907 / 11-Y1)</name>
    <dbReference type="NCBI Taxonomy" id="619300"/>
    <lineage>
        <taxon>Eukaryota</taxon>
        <taxon>Fungi</taxon>
        <taxon>Dikarya</taxon>
        <taxon>Ascomycota</taxon>
        <taxon>Saccharomycotina</taxon>
        <taxon>Pichiomycetes</taxon>
        <taxon>Debaryomycetaceae</taxon>
        <taxon>Spathaspora</taxon>
    </lineage>
</organism>
<name>G3ARN8_SPAPN</name>
<comment type="similarity">
    <text evidence="2">Belongs to the TAF12 family.</text>
</comment>
<protein>
    <recommendedName>
        <fullName evidence="7">Transcription initiation factor TFIID subunit 12 domain-containing protein</fullName>
    </recommendedName>
</protein>
<dbReference type="GO" id="GO:0005669">
    <property type="term" value="C:transcription factor TFIID complex"/>
    <property type="evidence" value="ECO:0007669"/>
    <property type="project" value="InterPro"/>
</dbReference>
<dbReference type="OrthoDB" id="2193432at2759"/>
<feature type="compositionally biased region" description="Polar residues" evidence="6">
    <location>
        <begin position="265"/>
        <end position="283"/>
    </location>
</feature>
<dbReference type="GO" id="GO:0000124">
    <property type="term" value="C:SAGA complex"/>
    <property type="evidence" value="ECO:0007669"/>
    <property type="project" value="InterPro"/>
</dbReference>
<gene>
    <name evidence="8" type="ORF">SPAPADRAFT_62384</name>
</gene>
<dbReference type="InterPro" id="IPR037794">
    <property type="entry name" value="TAF12"/>
</dbReference>
<keyword evidence="9" id="KW-1185">Reference proteome</keyword>
<evidence type="ECO:0000256" key="3">
    <source>
        <dbReference type="ARBA" id="ARBA00023015"/>
    </source>
</evidence>